<keyword evidence="3" id="KW-1185">Reference proteome</keyword>
<dbReference type="EMBL" id="CAVLGL010000082">
    <property type="protein sequence ID" value="CAK1588155.1"/>
    <property type="molecule type" value="Genomic_DNA"/>
</dbReference>
<dbReference type="InterPro" id="IPR000884">
    <property type="entry name" value="TSP1_rpt"/>
</dbReference>
<dbReference type="AlphaFoldDB" id="A0AAV1KYJ8"/>
<dbReference type="PROSITE" id="PS50092">
    <property type="entry name" value="TSP1"/>
    <property type="match status" value="1"/>
</dbReference>
<feature type="chain" id="PRO_5043807816" evidence="1">
    <location>
        <begin position="21"/>
        <end position="151"/>
    </location>
</feature>
<keyword evidence="1" id="KW-0732">Signal</keyword>
<sequence>MFYLLVSLITFVCLIENSFEVEKDGDKLILQPVELIDLVIQEQMRKNVPAIRRRFKENVKSTTTESSEIGKWTENSSGDEELLRARKVWSRWGKWSDCSASCGGGSIIRRRLCVAGRCAPGEFEEQRRPCAKAPCAPSADVIASDDLRENE</sequence>
<protein>
    <submittedName>
        <fullName evidence="2">Uncharacterized protein</fullName>
    </submittedName>
</protein>
<proteinExistence type="predicted"/>
<dbReference type="Proteomes" id="UP001314205">
    <property type="component" value="Unassembled WGS sequence"/>
</dbReference>
<dbReference type="SUPFAM" id="SSF82895">
    <property type="entry name" value="TSP-1 type 1 repeat"/>
    <property type="match status" value="1"/>
</dbReference>
<dbReference type="Pfam" id="PF00090">
    <property type="entry name" value="TSP_1"/>
    <property type="match status" value="1"/>
</dbReference>
<feature type="signal peptide" evidence="1">
    <location>
        <begin position="1"/>
        <end position="20"/>
    </location>
</feature>
<comment type="caution">
    <text evidence="2">The sequence shown here is derived from an EMBL/GenBank/DDBJ whole genome shotgun (WGS) entry which is preliminary data.</text>
</comment>
<evidence type="ECO:0000313" key="3">
    <source>
        <dbReference type="Proteomes" id="UP001314205"/>
    </source>
</evidence>
<accession>A0AAV1KYJ8</accession>
<dbReference type="Gene3D" id="2.20.100.10">
    <property type="entry name" value="Thrombospondin type-1 (TSP1) repeat"/>
    <property type="match status" value="1"/>
</dbReference>
<evidence type="ECO:0000256" key="1">
    <source>
        <dbReference type="SAM" id="SignalP"/>
    </source>
</evidence>
<dbReference type="SMART" id="SM00209">
    <property type="entry name" value="TSP1"/>
    <property type="match status" value="1"/>
</dbReference>
<dbReference type="InterPro" id="IPR036383">
    <property type="entry name" value="TSP1_rpt_sf"/>
</dbReference>
<name>A0AAV1KYJ8_9NEOP</name>
<evidence type="ECO:0000313" key="2">
    <source>
        <dbReference type="EMBL" id="CAK1588155.1"/>
    </source>
</evidence>
<reference evidence="2 3" key="1">
    <citation type="submission" date="2023-11" db="EMBL/GenBank/DDBJ databases">
        <authorList>
            <person name="Hedman E."/>
            <person name="Englund M."/>
            <person name="Stromberg M."/>
            <person name="Nyberg Akerstrom W."/>
            <person name="Nylinder S."/>
            <person name="Jareborg N."/>
            <person name="Kallberg Y."/>
            <person name="Kronander E."/>
        </authorList>
    </citation>
    <scope>NUCLEOTIDE SEQUENCE [LARGE SCALE GENOMIC DNA]</scope>
</reference>
<gene>
    <name evidence="2" type="ORF">PARMNEM_LOCUS8830</name>
</gene>
<organism evidence="2 3">
    <name type="scientific">Parnassius mnemosyne</name>
    <name type="common">clouded apollo</name>
    <dbReference type="NCBI Taxonomy" id="213953"/>
    <lineage>
        <taxon>Eukaryota</taxon>
        <taxon>Metazoa</taxon>
        <taxon>Ecdysozoa</taxon>
        <taxon>Arthropoda</taxon>
        <taxon>Hexapoda</taxon>
        <taxon>Insecta</taxon>
        <taxon>Pterygota</taxon>
        <taxon>Neoptera</taxon>
        <taxon>Endopterygota</taxon>
        <taxon>Lepidoptera</taxon>
        <taxon>Glossata</taxon>
        <taxon>Ditrysia</taxon>
        <taxon>Papilionoidea</taxon>
        <taxon>Papilionidae</taxon>
        <taxon>Parnassiinae</taxon>
        <taxon>Parnassini</taxon>
        <taxon>Parnassius</taxon>
        <taxon>Driopa</taxon>
    </lineage>
</organism>